<proteinExistence type="inferred from homology"/>
<comment type="similarity">
    <text evidence="1">Belongs to the plant acyltransferase family.</text>
</comment>
<evidence type="ECO:0008006" key="6">
    <source>
        <dbReference type="Google" id="ProtNLM"/>
    </source>
</evidence>
<evidence type="ECO:0000256" key="1">
    <source>
        <dbReference type="ARBA" id="ARBA00009861"/>
    </source>
</evidence>
<keyword evidence="5" id="KW-1185">Reference proteome</keyword>
<dbReference type="Gene3D" id="3.30.559.10">
    <property type="entry name" value="Chloramphenicol acetyltransferase-like domain"/>
    <property type="match status" value="2"/>
</dbReference>
<evidence type="ECO:0000256" key="3">
    <source>
        <dbReference type="ARBA" id="ARBA00023315"/>
    </source>
</evidence>
<accession>A0A5N6QZW4</accession>
<evidence type="ECO:0000256" key="2">
    <source>
        <dbReference type="ARBA" id="ARBA00022679"/>
    </source>
</evidence>
<gene>
    <name evidence="4" type="ORF">FH972_007842</name>
</gene>
<dbReference type="Proteomes" id="UP000327013">
    <property type="component" value="Chromosome 3"/>
</dbReference>
<keyword evidence="2" id="KW-0808">Transferase</keyword>
<dbReference type="PANTHER" id="PTHR31623">
    <property type="entry name" value="F21J9.9"/>
    <property type="match status" value="1"/>
</dbReference>
<dbReference type="GO" id="GO:0016746">
    <property type="term" value="F:acyltransferase activity"/>
    <property type="evidence" value="ECO:0007669"/>
    <property type="project" value="UniProtKB-KW"/>
</dbReference>
<sequence>MQVLIISRETIKPSSPTPSHLKALEFCLFDQIAPKTYFPTILFYPTNDGLLKLAQLKKSLSEALSRFYPLSGREKDQFSIECNDEGASYSEALVDYDMFEFLQPPKIDLLNHLLPRQPWVTCHDGASAVFLAVQANVFSCGGLAIGVCVLHTIADGITVSAFLKTWATIARGDDEQLFCPDFTTASTLFPPRDLSSLTCSNRFMVAWKKEAICVTRRFVFDANAITTLKAKAKGEYVPNPSRHEALVALIWKCLISASMTISGLPSRTSLVEHSVDIRRRMGEPLSGYSMGNVIIVAHAVYDPADTNITLPDLATLVRQSLEEVNGDFMRGLQGDGGFLLISGYADMVAETLEKEESESLGFTNWCNFGLNEIDFGWGKPVWVGHSGGANLSYVNRILFKDTECGKGTEAWVTLEEKEMAIFENDPDLLAFASPNPPVSRP</sequence>
<evidence type="ECO:0000313" key="5">
    <source>
        <dbReference type="Proteomes" id="UP000327013"/>
    </source>
</evidence>
<dbReference type="PANTHER" id="PTHR31623:SF110">
    <property type="entry name" value="VINORINE SYNTHASE-LIKE"/>
    <property type="match status" value="1"/>
</dbReference>
<organism evidence="4 5">
    <name type="scientific">Carpinus fangiana</name>
    <dbReference type="NCBI Taxonomy" id="176857"/>
    <lineage>
        <taxon>Eukaryota</taxon>
        <taxon>Viridiplantae</taxon>
        <taxon>Streptophyta</taxon>
        <taxon>Embryophyta</taxon>
        <taxon>Tracheophyta</taxon>
        <taxon>Spermatophyta</taxon>
        <taxon>Magnoliopsida</taxon>
        <taxon>eudicotyledons</taxon>
        <taxon>Gunneridae</taxon>
        <taxon>Pentapetalae</taxon>
        <taxon>rosids</taxon>
        <taxon>fabids</taxon>
        <taxon>Fagales</taxon>
        <taxon>Betulaceae</taxon>
        <taxon>Carpinus</taxon>
    </lineage>
</organism>
<evidence type="ECO:0000313" key="4">
    <source>
        <dbReference type="EMBL" id="KAE8022001.1"/>
    </source>
</evidence>
<dbReference type="InterPro" id="IPR023213">
    <property type="entry name" value="CAT-like_dom_sf"/>
</dbReference>
<name>A0A5N6QZW4_9ROSI</name>
<dbReference type="AlphaFoldDB" id="A0A5N6QZW4"/>
<dbReference type="Pfam" id="PF02458">
    <property type="entry name" value="Transferase"/>
    <property type="match status" value="1"/>
</dbReference>
<keyword evidence="3" id="KW-0012">Acyltransferase</keyword>
<protein>
    <recommendedName>
        <fullName evidence="6">BAHD acyltransferase</fullName>
    </recommendedName>
</protein>
<dbReference type="EMBL" id="CM017323">
    <property type="protein sequence ID" value="KAE8022001.1"/>
    <property type="molecule type" value="Genomic_DNA"/>
</dbReference>
<dbReference type="OrthoDB" id="671439at2759"/>
<reference evidence="4 5" key="1">
    <citation type="submission" date="2019-06" db="EMBL/GenBank/DDBJ databases">
        <title>A chromosomal-level reference genome of Carpinus fangiana (Coryloideae, Betulaceae).</title>
        <authorList>
            <person name="Yang X."/>
            <person name="Wang Z."/>
            <person name="Zhang L."/>
            <person name="Hao G."/>
            <person name="Liu J."/>
            <person name="Yang Y."/>
        </authorList>
    </citation>
    <scope>NUCLEOTIDE SEQUENCE [LARGE SCALE GENOMIC DNA]</scope>
    <source>
        <strain evidence="4">Cfa_2016G</strain>
        <tissue evidence="4">Leaf</tissue>
    </source>
</reference>